<evidence type="ECO:0000313" key="3">
    <source>
        <dbReference type="EMBL" id="AIJ24052.1"/>
    </source>
</evidence>
<keyword evidence="4" id="KW-1185">Reference proteome</keyword>
<evidence type="ECO:0000313" key="4">
    <source>
        <dbReference type="Proteomes" id="UP000062973"/>
    </source>
</evidence>
<sequence length="256" mass="27090">MAIAGAAVVAVGVAAAVKGFKRSFLEDLDLPDLPAGTRKSVEWLGSAGYIAKGVVYAIIGGLLGYAALRSDAGQAGGVDKALRTLAAQPYGVVLLAVVAIGLAAFGVYCLAAARAQELSLLAKLTPVTIWTDVINYVRIRYEVLEESEHWLRFRLDTDGGRTQQVTVHHLPDVDGAEWAEISSAVGWADKIDLRRLLELAGGSSVGGAAIVDGVALIKHTVPLTSLHLREEFERPLLSVVAQADAFEKELSSGDEF</sequence>
<feature type="transmembrane region" description="Helical" evidence="1">
    <location>
        <begin position="43"/>
        <end position="68"/>
    </location>
</feature>
<feature type="transmembrane region" description="Helical" evidence="1">
    <location>
        <begin position="89"/>
        <end position="113"/>
    </location>
</feature>
<proteinExistence type="predicted"/>
<feature type="domain" description="DUF1206" evidence="2">
    <location>
        <begin position="47"/>
        <end position="114"/>
    </location>
</feature>
<dbReference type="AlphaFoldDB" id="A0A076N295"/>
<keyword evidence="1" id="KW-1133">Transmembrane helix</keyword>
<dbReference type="InterPro" id="IPR009597">
    <property type="entry name" value="DUF1206"/>
</dbReference>
<dbReference type="STRING" id="1068978.AMETH_3960"/>
<evidence type="ECO:0000256" key="1">
    <source>
        <dbReference type="SAM" id="Phobius"/>
    </source>
</evidence>
<dbReference type="KEGG" id="amq:AMETH_3960"/>
<name>A0A076N295_AMYME</name>
<dbReference type="EMBL" id="CP009110">
    <property type="protein sequence ID" value="AIJ24052.1"/>
    <property type="molecule type" value="Genomic_DNA"/>
</dbReference>
<gene>
    <name evidence="3" type="ORF">AMETH_3960</name>
</gene>
<dbReference type="eggNOG" id="ENOG5032K6E">
    <property type="taxonomic scope" value="Bacteria"/>
</dbReference>
<accession>A0A076N295</accession>
<evidence type="ECO:0000259" key="2">
    <source>
        <dbReference type="Pfam" id="PF06724"/>
    </source>
</evidence>
<dbReference type="Pfam" id="PF06724">
    <property type="entry name" value="DUF1206"/>
    <property type="match status" value="1"/>
</dbReference>
<dbReference type="HOGENOM" id="CLU_094854_0_0_11"/>
<organism evidence="3 4">
    <name type="scientific">Amycolatopsis methanolica 239</name>
    <dbReference type="NCBI Taxonomy" id="1068978"/>
    <lineage>
        <taxon>Bacteria</taxon>
        <taxon>Bacillati</taxon>
        <taxon>Actinomycetota</taxon>
        <taxon>Actinomycetes</taxon>
        <taxon>Pseudonocardiales</taxon>
        <taxon>Pseudonocardiaceae</taxon>
        <taxon>Amycolatopsis</taxon>
        <taxon>Amycolatopsis methanolica group</taxon>
    </lineage>
</organism>
<reference evidence="3 4" key="1">
    <citation type="submission" date="2014-07" db="EMBL/GenBank/DDBJ databases">
        <title>Whole Genome Sequence of the Amycolatopsis methanolica 239.</title>
        <authorList>
            <person name="Tang B."/>
        </authorList>
    </citation>
    <scope>NUCLEOTIDE SEQUENCE [LARGE SCALE GENOMIC DNA]</scope>
    <source>
        <strain evidence="3 4">239</strain>
    </source>
</reference>
<keyword evidence="1" id="KW-0472">Membrane</keyword>
<dbReference type="Proteomes" id="UP000062973">
    <property type="component" value="Chromosome"/>
</dbReference>
<keyword evidence="1" id="KW-0812">Transmembrane</keyword>
<dbReference type="PATRIC" id="fig|1068978.7.peg.4242"/>
<protein>
    <recommendedName>
        <fullName evidence="2">DUF1206 domain-containing protein</fullName>
    </recommendedName>
</protein>